<evidence type="ECO:0000313" key="1">
    <source>
        <dbReference type="EMBL" id="GGD52806.1"/>
    </source>
</evidence>
<reference evidence="1" key="2">
    <citation type="submission" date="2020-09" db="EMBL/GenBank/DDBJ databases">
        <authorList>
            <person name="Sun Q."/>
            <person name="Zhou Y."/>
        </authorList>
    </citation>
    <scope>NUCLEOTIDE SEQUENCE</scope>
    <source>
        <strain evidence="1">CGMCC 1.15178</strain>
    </source>
</reference>
<gene>
    <name evidence="1" type="ORF">GCM10010911_07950</name>
</gene>
<proteinExistence type="predicted"/>
<name>A0A917DMI6_9BACL</name>
<evidence type="ECO:0000313" key="2">
    <source>
        <dbReference type="Proteomes" id="UP000612456"/>
    </source>
</evidence>
<dbReference type="Proteomes" id="UP000612456">
    <property type="component" value="Unassembled WGS sequence"/>
</dbReference>
<dbReference type="AlphaFoldDB" id="A0A917DMI6"/>
<organism evidence="1 2">
    <name type="scientific">Paenibacillus nasutitermitis</name>
    <dbReference type="NCBI Taxonomy" id="1652958"/>
    <lineage>
        <taxon>Bacteria</taxon>
        <taxon>Bacillati</taxon>
        <taxon>Bacillota</taxon>
        <taxon>Bacilli</taxon>
        <taxon>Bacillales</taxon>
        <taxon>Paenibacillaceae</taxon>
        <taxon>Paenibacillus</taxon>
    </lineage>
</organism>
<dbReference type="EMBL" id="BMHP01000001">
    <property type="protein sequence ID" value="GGD52806.1"/>
    <property type="molecule type" value="Genomic_DNA"/>
</dbReference>
<sequence>MKAAIVSLVEELEVNIRRDSRHRAPREEVTEQFEQFSRSFFEAQQKLYSSWEEKRGFLGAMEKEQLYIHGFMDGYKVNGGFNE</sequence>
<protein>
    <submittedName>
        <fullName evidence="1">Uncharacterized protein</fullName>
    </submittedName>
</protein>
<accession>A0A917DMI6</accession>
<keyword evidence="2" id="KW-1185">Reference proteome</keyword>
<reference evidence="1" key="1">
    <citation type="journal article" date="2014" name="Int. J. Syst. Evol. Microbiol.">
        <title>Complete genome sequence of Corynebacterium casei LMG S-19264T (=DSM 44701T), isolated from a smear-ripened cheese.</title>
        <authorList>
            <consortium name="US DOE Joint Genome Institute (JGI-PGF)"/>
            <person name="Walter F."/>
            <person name="Albersmeier A."/>
            <person name="Kalinowski J."/>
            <person name="Ruckert C."/>
        </authorList>
    </citation>
    <scope>NUCLEOTIDE SEQUENCE</scope>
    <source>
        <strain evidence="1">CGMCC 1.15178</strain>
    </source>
</reference>
<comment type="caution">
    <text evidence="1">The sequence shown here is derived from an EMBL/GenBank/DDBJ whole genome shotgun (WGS) entry which is preliminary data.</text>
</comment>